<evidence type="ECO:0000256" key="1">
    <source>
        <dbReference type="SAM" id="MobiDB-lite"/>
    </source>
</evidence>
<keyword evidence="3" id="KW-1185">Reference proteome</keyword>
<name>A0A0E0BU30_9ORYZ</name>
<reference evidence="2" key="2">
    <citation type="submission" date="2018-05" db="EMBL/GenBank/DDBJ databases">
        <title>OgluRS3 (Oryza glumaepatula Reference Sequence Version 3).</title>
        <authorList>
            <person name="Zhang J."/>
            <person name="Kudrna D."/>
            <person name="Lee S."/>
            <person name="Talag J."/>
            <person name="Welchert J."/>
            <person name="Wing R.A."/>
        </authorList>
    </citation>
    <scope>NUCLEOTIDE SEQUENCE [LARGE SCALE GENOMIC DNA]</scope>
</reference>
<sequence length="104" mass="11540">MEPSTMDDVLEVSGIDEPSPRRPRRQRGGGAAGLHQPHKHTIMTWSWKSLILHKGSPIMLVTMEKPFPAPISQLLSSFSMASMSRSRSYSLIETSLFAMAMAVQ</sequence>
<evidence type="ECO:0000313" key="3">
    <source>
        <dbReference type="Proteomes" id="UP000026961"/>
    </source>
</evidence>
<protein>
    <submittedName>
        <fullName evidence="2">Uncharacterized protein</fullName>
    </submittedName>
</protein>
<dbReference type="Gramene" id="OGLUM12G17350.1">
    <property type="protein sequence ID" value="OGLUM12G17350.1"/>
    <property type="gene ID" value="OGLUM12G17350"/>
</dbReference>
<dbReference type="EnsemblPlants" id="OGLUM12G17350.1">
    <property type="protein sequence ID" value="OGLUM12G17350.1"/>
    <property type="gene ID" value="OGLUM12G17350"/>
</dbReference>
<proteinExistence type="predicted"/>
<organism evidence="2">
    <name type="scientific">Oryza glumipatula</name>
    <dbReference type="NCBI Taxonomy" id="40148"/>
    <lineage>
        <taxon>Eukaryota</taxon>
        <taxon>Viridiplantae</taxon>
        <taxon>Streptophyta</taxon>
        <taxon>Embryophyta</taxon>
        <taxon>Tracheophyta</taxon>
        <taxon>Spermatophyta</taxon>
        <taxon>Magnoliopsida</taxon>
        <taxon>Liliopsida</taxon>
        <taxon>Poales</taxon>
        <taxon>Poaceae</taxon>
        <taxon>BOP clade</taxon>
        <taxon>Oryzoideae</taxon>
        <taxon>Oryzeae</taxon>
        <taxon>Oryzinae</taxon>
        <taxon>Oryza</taxon>
    </lineage>
</organism>
<accession>A0A0E0BU30</accession>
<dbReference type="AlphaFoldDB" id="A0A0E0BU30"/>
<evidence type="ECO:0000313" key="2">
    <source>
        <dbReference type="EnsemblPlants" id="OGLUM12G17350.1"/>
    </source>
</evidence>
<dbReference type="HOGENOM" id="CLU_2254317_0_0_1"/>
<reference evidence="2" key="1">
    <citation type="submission" date="2015-04" db="UniProtKB">
        <authorList>
            <consortium name="EnsemblPlants"/>
        </authorList>
    </citation>
    <scope>IDENTIFICATION</scope>
</reference>
<dbReference type="Proteomes" id="UP000026961">
    <property type="component" value="Chromosome 12"/>
</dbReference>
<feature type="region of interest" description="Disordered" evidence="1">
    <location>
        <begin position="1"/>
        <end position="36"/>
    </location>
</feature>